<dbReference type="EMBL" id="VXIT01000001">
    <property type="protein sequence ID" value="KAA6416023.1"/>
    <property type="molecule type" value="Genomic_DNA"/>
</dbReference>
<evidence type="ECO:0000313" key="3">
    <source>
        <dbReference type="Proteomes" id="UP000324767"/>
    </source>
</evidence>
<feature type="coiled-coil region" evidence="1">
    <location>
        <begin position="60"/>
        <end position="94"/>
    </location>
</feature>
<dbReference type="Proteomes" id="UP000324767">
    <property type="component" value="Unassembled WGS sequence"/>
</dbReference>
<gene>
    <name evidence="2" type="ORF">FRX48_00742</name>
</gene>
<reference evidence="2 3" key="1">
    <citation type="submission" date="2019-09" db="EMBL/GenBank/DDBJ databases">
        <title>The hologenome of the rock-dwelling lichen Lasallia pustulata.</title>
        <authorList>
            <person name="Greshake Tzovaras B."/>
            <person name="Segers F."/>
            <person name="Bicker A."/>
            <person name="Dal Grande F."/>
            <person name="Otte J."/>
            <person name="Hankeln T."/>
            <person name="Schmitt I."/>
            <person name="Ebersberger I."/>
        </authorList>
    </citation>
    <scope>NUCLEOTIDE SEQUENCE [LARGE SCALE GENOMIC DNA]</scope>
    <source>
        <strain evidence="2">A1-1</strain>
    </source>
</reference>
<evidence type="ECO:0000256" key="1">
    <source>
        <dbReference type="SAM" id="Coils"/>
    </source>
</evidence>
<protein>
    <submittedName>
        <fullName evidence="2">Uncharacterized protein</fullName>
    </submittedName>
</protein>
<keyword evidence="1" id="KW-0175">Coiled coil</keyword>
<accession>A0A5M8Q4A1</accession>
<comment type="caution">
    <text evidence="2">The sequence shown here is derived from an EMBL/GenBank/DDBJ whole genome shotgun (WGS) entry which is preliminary data.</text>
</comment>
<name>A0A5M8Q4A1_9LECA</name>
<dbReference type="AlphaFoldDB" id="A0A5M8Q4A1"/>
<proteinExistence type="predicted"/>
<organism evidence="2 3">
    <name type="scientific">Lasallia pustulata</name>
    <dbReference type="NCBI Taxonomy" id="136370"/>
    <lineage>
        <taxon>Eukaryota</taxon>
        <taxon>Fungi</taxon>
        <taxon>Dikarya</taxon>
        <taxon>Ascomycota</taxon>
        <taxon>Pezizomycotina</taxon>
        <taxon>Lecanoromycetes</taxon>
        <taxon>OSLEUM clade</taxon>
        <taxon>Umbilicariomycetidae</taxon>
        <taxon>Umbilicariales</taxon>
        <taxon>Umbilicariaceae</taxon>
        <taxon>Lasallia</taxon>
    </lineage>
</organism>
<evidence type="ECO:0000313" key="2">
    <source>
        <dbReference type="EMBL" id="KAA6416023.1"/>
    </source>
</evidence>
<sequence>MPTHETTKRLRHEEKVAREQLVGHLPASIINTHFDTEKGYRNTRAVRAALAYIKELEAANLRLEVENGWLAEDVEELEEKLEESKLQNGVLQELLEKRTRADEEGTSNDEMMEGLDDVFLVDEAARDEAGEEVKG</sequence>